<keyword evidence="2" id="KW-0812">Transmembrane</keyword>
<feature type="compositionally biased region" description="Low complexity" evidence="1">
    <location>
        <begin position="162"/>
        <end position="175"/>
    </location>
</feature>
<feature type="region of interest" description="Disordered" evidence="1">
    <location>
        <begin position="162"/>
        <end position="193"/>
    </location>
</feature>
<feature type="signal peptide" evidence="3">
    <location>
        <begin position="1"/>
        <end position="32"/>
    </location>
</feature>
<sequence>MNPMSHFAQPGWRSPSWAAALLTLALITPCLAGPGAHGPNGEHLDTPASAVGAAASNVPRLEAKSEAFELVATLSGGELSVLIDRFETNDPVLQARLEVESGGRKATATFHADHGDYAVADPEFLKLLAKPGEHPLLFTIVAGNESDLLDGTLVVSEASAGQAAATAAHGHQHPAGGQGHDEESHHDHGGGLARSATVVGGLSVLALGGLWWRRRQQRRRASQVETPSAEGAHTAGRHTGVAP</sequence>
<organism evidence="4 5">
    <name type="scientific">Caldimonas brevitalea</name>
    <dbReference type="NCBI Taxonomy" id="413882"/>
    <lineage>
        <taxon>Bacteria</taxon>
        <taxon>Pseudomonadati</taxon>
        <taxon>Pseudomonadota</taxon>
        <taxon>Betaproteobacteria</taxon>
        <taxon>Burkholderiales</taxon>
        <taxon>Sphaerotilaceae</taxon>
        <taxon>Caldimonas</taxon>
    </lineage>
</organism>
<gene>
    <name evidence="4" type="ORF">AAW51_2754</name>
</gene>
<evidence type="ECO:0000313" key="4">
    <source>
        <dbReference type="EMBL" id="AKJ29445.1"/>
    </source>
</evidence>
<name>A0A0G3BSB6_9BURK</name>
<evidence type="ECO:0000256" key="3">
    <source>
        <dbReference type="SAM" id="SignalP"/>
    </source>
</evidence>
<evidence type="ECO:0000256" key="1">
    <source>
        <dbReference type="SAM" id="MobiDB-lite"/>
    </source>
</evidence>
<feature type="region of interest" description="Disordered" evidence="1">
    <location>
        <begin position="218"/>
        <end position="243"/>
    </location>
</feature>
<dbReference type="EMBL" id="CP011371">
    <property type="protein sequence ID" value="AKJ29445.1"/>
    <property type="molecule type" value="Genomic_DNA"/>
</dbReference>
<keyword evidence="2" id="KW-1133">Transmembrane helix</keyword>
<keyword evidence="5" id="KW-1185">Reference proteome</keyword>
<dbReference type="Proteomes" id="UP000035352">
    <property type="component" value="Chromosome"/>
</dbReference>
<keyword evidence="3" id="KW-0732">Signal</keyword>
<accession>A0A0G3BSB6</accession>
<dbReference type="RefSeq" id="WP_047195064.1">
    <property type="nucleotide sequence ID" value="NZ_CP011371.1"/>
</dbReference>
<dbReference type="KEGG" id="pbh:AAW51_2754"/>
<feature type="compositionally biased region" description="Basic and acidic residues" evidence="1">
    <location>
        <begin position="179"/>
        <end position="189"/>
    </location>
</feature>
<feature type="chain" id="PRO_5002552025" evidence="3">
    <location>
        <begin position="33"/>
        <end position="243"/>
    </location>
</feature>
<keyword evidence="2" id="KW-0472">Membrane</keyword>
<feature type="transmembrane region" description="Helical" evidence="2">
    <location>
        <begin position="192"/>
        <end position="212"/>
    </location>
</feature>
<proteinExistence type="predicted"/>
<dbReference type="STRING" id="413882.AAW51_2754"/>
<protein>
    <submittedName>
        <fullName evidence="4">Uncharacterized protein</fullName>
    </submittedName>
</protein>
<evidence type="ECO:0000256" key="2">
    <source>
        <dbReference type="SAM" id="Phobius"/>
    </source>
</evidence>
<reference evidence="4 5" key="1">
    <citation type="submission" date="2015-05" db="EMBL/GenBank/DDBJ databases">
        <authorList>
            <person name="Tang B."/>
            <person name="Yu Y."/>
        </authorList>
    </citation>
    <scope>NUCLEOTIDE SEQUENCE [LARGE SCALE GENOMIC DNA]</scope>
    <source>
        <strain evidence="4 5">DSM 7029</strain>
    </source>
</reference>
<dbReference type="AlphaFoldDB" id="A0A0G3BSB6"/>
<evidence type="ECO:0000313" key="5">
    <source>
        <dbReference type="Proteomes" id="UP000035352"/>
    </source>
</evidence>